<keyword evidence="4" id="KW-1133">Transmembrane helix</keyword>
<feature type="signal peptide" evidence="7">
    <location>
        <begin position="1"/>
        <end position="16"/>
    </location>
</feature>
<keyword evidence="3 7" id="KW-0732">Signal</keyword>
<dbReference type="AlphaFoldDB" id="A0AAN7B2W4"/>
<evidence type="ECO:0000256" key="7">
    <source>
        <dbReference type="SAM" id="SignalP"/>
    </source>
</evidence>
<dbReference type="PROSITE" id="PS51212">
    <property type="entry name" value="WSC"/>
    <property type="match status" value="2"/>
</dbReference>
<feature type="domain" description="WSC" evidence="8">
    <location>
        <begin position="135"/>
        <end position="228"/>
    </location>
</feature>
<dbReference type="Pfam" id="PF01822">
    <property type="entry name" value="WSC"/>
    <property type="match status" value="2"/>
</dbReference>
<gene>
    <name evidence="9" type="ORF">QBC37DRAFT_432658</name>
</gene>
<evidence type="ECO:0000313" key="9">
    <source>
        <dbReference type="EMBL" id="KAK4207952.1"/>
    </source>
</evidence>
<keyword evidence="2" id="KW-0812">Transmembrane</keyword>
<reference evidence="9" key="2">
    <citation type="submission" date="2023-05" db="EMBL/GenBank/DDBJ databases">
        <authorList>
            <consortium name="Lawrence Berkeley National Laboratory"/>
            <person name="Steindorff A."/>
            <person name="Hensen N."/>
            <person name="Bonometti L."/>
            <person name="Westerberg I."/>
            <person name="Brannstrom I.O."/>
            <person name="Guillou S."/>
            <person name="Cros-Aarteil S."/>
            <person name="Calhoun S."/>
            <person name="Haridas S."/>
            <person name="Kuo A."/>
            <person name="Mondo S."/>
            <person name="Pangilinan J."/>
            <person name="Riley R."/>
            <person name="Labutti K."/>
            <person name="Andreopoulos B."/>
            <person name="Lipzen A."/>
            <person name="Chen C."/>
            <person name="Yanf M."/>
            <person name="Daum C."/>
            <person name="Ng V."/>
            <person name="Clum A."/>
            <person name="Ohm R."/>
            <person name="Martin F."/>
            <person name="Silar P."/>
            <person name="Natvig D."/>
            <person name="Lalanne C."/>
            <person name="Gautier V."/>
            <person name="Ament-Velasquez S.L."/>
            <person name="Kruys A."/>
            <person name="Hutchinson M.I."/>
            <person name="Powell A.J."/>
            <person name="Barry K."/>
            <person name="Miller A.N."/>
            <person name="Grigoriev I.V."/>
            <person name="Debuchy R."/>
            <person name="Gladieux P."/>
            <person name="Thoren M.H."/>
            <person name="Johannesson H."/>
        </authorList>
    </citation>
    <scope>NUCLEOTIDE SEQUENCE</scope>
    <source>
        <strain evidence="9">PSN293</strain>
    </source>
</reference>
<evidence type="ECO:0000256" key="3">
    <source>
        <dbReference type="ARBA" id="ARBA00022729"/>
    </source>
</evidence>
<protein>
    <recommendedName>
        <fullName evidence="8">WSC domain-containing protein</fullName>
    </recommendedName>
</protein>
<dbReference type="InterPro" id="IPR051836">
    <property type="entry name" value="Kremen_rcpt"/>
</dbReference>
<comment type="subcellular location">
    <subcellularLocation>
        <location evidence="1">Membrane</location>
        <topology evidence="1">Single-pass membrane protein</topology>
    </subcellularLocation>
</comment>
<feature type="chain" id="PRO_5042851796" description="WSC domain-containing protein" evidence="7">
    <location>
        <begin position="17"/>
        <end position="228"/>
    </location>
</feature>
<evidence type="ECO:0000256" key="5">
    <source>
        <dbReference type="ARBA" id="ARBA00023136"/>
    </source>
</evidence>
<dbReference type="InterPro" id="IPR002889">
    <property type="entry name" value="WSC_carb-bd"/>
</dbReference>
<keyword evidence="10" id="KW-1185">Reference proteome</keyword>
<dbReference type="PANTHER" id="PTHR24269:SF16">
    <property type="entry name" value="PROTEIN SLG1"/>
    <property type="match status" value="1"/>
</dbReference>
<evidence type="ECO:0000313" key="10">
    <source>
        <dbReference type="Proteomes" id="UP001301769"/>
    </source>
</evidence>
<organism evidence="9 10">
    <name type="scientific">Rhypophila decipiens</name>
    <dbReference type="NCBI Taxonomy" id="261697"/>
    <lineage>
        <taxon>Eukaryota</taxon>
        <taxon>Fungi</taxon>
        <taxon>Dikarya</taxon>
        <taxon>Ascomycota</taxon>
        <taxon>Pezizomycotina</taxon>
        <taxon>Sordariomycetes</taxon>
        <taxon>Sordariomycetidae</taxon>
        <taxon>Sordariales</taxon>
        <taxon>Naviculisporaceae</taxon>
        <taxon>Rhypophila</taxon>
    </lineage>
</organism>
<feature type="domain" description="WSC" evidence="8">
    <location>
        <begin position="15"/>
        <end position="119"/>
    </location>
</feature>
<evidence type="ECO:0000256" key="2">
    <source>
        <dbReference type="ARBA" id="ARBA00022692"/>
    </source>
</evidence>
<keyword evidence="6" id="KW-0325">Glycoprotein</keyword>
<evidence type="ECO:0000256" key="6">
    <source>
        <dbReference type="ARBA" id="ARBA00023180"/>
    </source>
</evidence>
<dbReference type="GO" id="GO:0005886">
    <property type="term" value="C:plasma membrane"/>
    <property type="evidence" value="ECO:0007669"/>
    <property type="project" value="TreeGrafter"/>
</dbReference>
<evidence type="ECO:0000256" key="4">
    <source>
        <dbReference type="ARBA" id="ARBA00022989"/>
    </source>
</evidence>
<comment type="caution">
    <text evidence="9">The sequence shown here is derived from an EMBL/GenBank/DDBJ whole genome shotgun (WGS) entry which is preliminary data.</text>
</comment>
<proteinExistence type="predicted"/>
<dbReference type="SMART" id="SM00321">
    <property type="entry name" value="WSC"/>
    <property type="match status" value="2"/>
</dbReference>
<keyword evidence="5" id="KW-0472">Membrane</keyword>
<evidence type="ECO:0000259" key="8">
    <source>
        <dbReference type="PROSITE" id="PS51212"/>
    </source>
</evidence>
<reference evidence="9" key="1">
    <citation type="journal article" date="2023" name="Mol. Phylogenet. Evol.">
        <title>Genome-scale phylogeny and comparative genomics of the fungal order Sordariales.</title>
        <authorList>
            <person name="Hensen N."/>
            <person name="Bonometti L."/>
            <person name="Westerberg I."/>
            <person name="Brannstrom I.O."/>
            <person name="Guillou S."/>
            <person name="Cros-Aarteil S."/>
            <person name="Calhoun S."/>
            <person name="Haridas S."/>
            <person name="Kuo A."/>
            <person name="Mondo S."/>
            <person name="Pangilinan J."/>
            <person name="Riley R."/>
            <person name="LaButti K."/>
            <person name="Andreopoulos B."/>
            <person name="Lipzen A."/>
            <person name="Chen C."/>
            <person name="Yan M."/>
            <person name="Daum C."/>
            <person name="Ng V."/>
            <person name="Clum A."/>
            <person name="Steindorff A."/>
            <person name="Ohm R.A."/>
            <person name="Martin F."/>
            <person name="Silar P."/>
            <person name="Natvig D.O."/>
            <person name="Lalanne C."/>
            <person name="Gautier V."/>
            <person name="Ament-Velasquez S.L."/>
            <person name="Kruys A."/>
            <person name="Hutchinson M.I."/>
            <person name="Powell A.J."/>
            <person name="Barry K."/>
            <person name="Miller A.N."/>
            <person name="Grigoriev I.V."/>
            <person name="Debuchy R."/>
            <person name="Gladieux P."/>
            <person name="Hiltunen Thoren M."/>
            <person name="Johannesson H."/>
        </authorList>
    </citation>
    <scope>NUCLEOTIDE SEQUENCE</scope>
    <source>
        <strain evidence="9">PSN293</strain>
    </source>
</reference>
<dbReference type="EMBL" id="MU858265">
    <property type="protein sequence ID" value="KAK4207952.1"/>
    <property type="molecule type" value="Genomic_DNA"/>
</dbReference>
<evidence type="ECO:0000256" key="1">
    <source>
        <dbReference type="ARBA" id="ARBA00004167"/>
    </source>
</evidence>
<dbReference type="PANTHER" id="PTHR24269">
    <property type="entry name" value="KREMEN PROTEIN"/>
    <property type="match status" value="1"/>
</dbReference>
<sequence length="228" mass="23717">MQRLLTFATMLPSAMAVYYGCYKEISGGHAINDDFLADFGGGTPPTPGMTITSCETHCTGLGWDLWALQNSGECRCGDSTVALAAGAFPMFPSDCAMPCAGDVTEKCGGWGYFDLHGSAAVPPAITPYFNPPLTGPTDHGCYTEGFNVRALAGAFHWSSAMTVEGCTSFCQNSGFKWAGVEYSSECYCGAALGNGSVAAAPGDCSMACSGDATEICGGGNRLNVYEWV</sequence>
<accession>A0AAN7B2W4</accession>
<dbReference type="Proteomes" id="UP001301769">
    <property type="component" value="Unassembled WGS sequence"/>
</dbReference>
<name>A0AAN7B2W4_9PEZI</name>